<gene>
    <name evidence="4" type="ORF">HMPREF9333_01937</name>
</gene>
<sequence length="288" mass="32568">MKRIIYDCDNTFGIKDCDVDDGLALIYLLGSKEAELLGVSTTYGNNRTDVVFENTKRMLRDLGRTDIPLKNGGLSKGDYNSEAADFLVETAQHFKGELSILATGSMTNLGAAYKKDRNFFKNIKEIVMMGGITSPLVFEKKIMDELNLSCDPEASEDILINGKNVSVITGNNCTKVLFEKSEYRKILMNSDKKIASYILSETDSYFSYNDDCYGIKGFYNWDVTAAVYLMHPELFYDRIGSFNIKTDDLNTGFLRCENPGNCMLNLPEVKETASFKDSIYKTWFRVEM</sequence>
<dbReference type="Gene3D" id="3.90.245.10">
    <property type="entry name" value="Ribonucleoside hydrolase-like"/>
    <property type="match status" value="1"/>
</dbReference>
<protein>
    <recommendedName>
        <fullName evidence="3">Inosine/uridine-preferring nucleoside hydrolase domain-containing protein</fullName>
    </recommendedName>
</protein>
<evidence type="ECO:0000256" key="1">
    <source>
        <dbReference type="ARBA" id="ARBA00022801"/>
    </source>
</evidence>
<dbReference type="PATRIC" id="fig|679200.3.peg.2047"/>
<keyword evidence="5" id="KW-1185">Reference proteome</keyword>
<dbReference type="Proteomes" id="UP000003011">
    <property type="component" value="Unassembled WGS sequence"/>
</dbReference>
<dbReference type="PANTHER" id="PTHR12304:SF4">
    <property type="entry name" value="URIDINE NUCLEOSIDASE"/>
    <property type="match status" value="1"/>
</dbReference>
<feature type="domain" description="Inosine/uridine-preferring nucleoside hydrolase" evidence="3">
    <location>
        <begin position="16"/>
        <end position="248"/>
    </location>
</feature>
<reference evidence="4 5" key="1">
    <citation type="submission" date="2011-08" db="EMBL/GenBank/DDBJ databases">
        <title>The Genome Sequence of Johnsonella ignava ATCC 51276.</title>
        <authorList>
            <consortium name="The Broad Institute Genome Sequencing Platform"/>
            <person name="Earl A."/>
            <person name="Ward D."/>
            <person name="Feldgarden M."/>
            <person name="Gevers D."/>
            <person name="Izard J."/>
            <person name="Blanton J.M."/>
            <person name="Baranova O.V."/>
            <person name="Dewhirst F.E."/>
            <person name="Young S.K."/>
            <person name="Zeng Q."/>
            <person name="Gargeya S."/>
            <person name="Fitzgerald M."/>
            <person name="Haas B."/>
            <person name="Abouelleil A."/>
            <person name="Alvarado L."/>
            <person name="Arachchi H.M."/>
            <person name="Berlin A."/>
            <person name="Brown A."/>
            <person name="Chapman S.B."/>
            <person name="Chen Z."/>
            <person name="Dunbar C."/>
            <person name="Freedman E."/>
            <person name="Gearin G."/>
            <person name="Gellesch M."/>
            <person name="Goldberg J."/>
            <person name="Griggs A."/>
            <person name="Gujja S."/>
            <person name="Heiman D."/>
            <person name="Howarth C."/>
            <person name="Larson L."/>
            <person name="Lui A."/>
            <person name="MacDonald P.J.P."/>
            <person name="Montmayeur A."/>
            <person name="Murphy C."/>
            <person name="Neiman D."/>
            <person name="Pearson M."/>
            <person name="Priest M."/>
            <person name="Roberts A."/>
            <person name="Saif S."/>
            <person name="Shea T."/>
            <person name="Shenoy N."/>
            <person name="Sisk P."/>
            <person name="Stolte C."/>
            <person name="Sykes S."/>
            <person name="Wortman J."/>
            <person name="Nusbaum C."/>
            <person name="Birren B."/>
        </authorList>
    </citation>
    <scope>NUCLEOTIDE SEQUENCE [LARGE SCALE GENOMIC DNA]</scope>
    <source>
        <strain evidence="4 5">ATCC 51276</strain>
    </source>
</reference>
<dbReference type="OrthoDB" id="9797882at2"/>
<keyword evidence="2" id="KW-0326">Glycosidase</keyword>
<dbReference type="HOGENOM" id="CLU_036838_5_0_9"/>
<comment type="caution">
    <text evidence="4">The sequence shown here is derived from an EMBL/GenBank/DDBJ whole genome shotgun (WGS) entry which is preliminary data.</text>
</comment>
<dbReference type="InterPro" id="IPR001910">
    <property type="entry name" value="Inosine/uridine_hydrolase_dom"/>
</dbReference>
<organism evidence="4 5">
    <name type="scientific">Johnsonella ignava ATCC 51276</name>
    <dbReference type="NCBI Taxonomy" id="679200"/>
    <lineage>
        <taxon>Bacteria</taxon>
        <taxon>Bacillati</taxon>
        <taxon>Bacillota</taxon>
        <taxon>Clostridia</taxon>
        <taxon>Lachnospirales</taxon>
        <taxon>Lachnospiraceae</taxon>
        <taxon>Johnsonella</taxon>
    </lineage>
</organism>
<proteinExistence type="predicted"/>
<evidence type="ECO:0000259" key="3">
    <source>
        <dbReference type="Pfam" id="PF01156"/>
    </source>
</evidence>
<evidence type="ECO:0000256" key="2">
    <source>
        <dbReference type="ARBA" id="ARBA00023295"/>
    </source>
</evidence>
<evidence type="ECO:0000313" key="4">
    <source>
        <dbReference type="EMBL" id="EHI54924.1"/>
    </source>
</evidence>
<evidence type="ECO:0000313" key="5">
    <source>
        <dbReference type="Proteomes" id="UP000003011"/>
    </source>
</evidence>
<name>G5GK46_9FIRM</name>
<dbReference type="PANTHER" id="PTHR12304">
    <property type="entry name" value="INOSINE-URIDINE PREFERRING NUCLEOSIDE HYDROLASE"/>
    <property type="match status" value="1"/>
</dbReference>
<dbReference type="AlphaFoldDB" id="G5GK46"/>
<dbReference type="InterPro" id="IPR036452">
    <property type="entry name" value="Ribo_hydro-like"/>
</dbReference>
<dbReference type="GO" id="GO:0006152">
    <property type="term" value="P:purine nucleoside catabolic process"/>
    <property type="evidence" value="ECO:0007669"/>
    <property type="project" value="TreeGrafter"/>
</dbReference>
<dbReference type="eggNOG" id="COG1957">
    <property type="taxonomic scope" value="Bacteria"/>
</dbReference>
<dbReference type="STRING" id="679200.HMPREF9333_01937"/>
<dbReference type="SUPFAM" id="SSF53590">
    <property type="entry name" value="Nucleoside hydrolase"/>
    <property type="match status" value="1"/>
</dbReference>
<dbReference type="InterPro" id="IPR023186">
    <property type="entry name" value="IUNH"/>
</dbReference>
<accession>G5GK46</accession>
<dbReference type="RefSeq" id="WP_005541758.1">
    <property type="nucleotide sequence ID" value="NZ_JH378837.1"/>
</dbReference>
<dbReference type="GO" id="GO:0005829">
    <property type="term" value="C:cytosol"/>
    <property type="evidence" value="ECO:0007669"/>
    <property type="project" value="TreeGrafter"/>
</dbReference>
<dbReference type="GO" id="GO:0008477">
    <property type="term" value="F:purine nucleosidase activity"/>
    <property type="evidence" value="ECO:0007669"/>
    <property type="project" value="TreeGrafter"/>
</dbReference>
<dbReference type="EMBL" id="ACZL01000032">
    <property type="protein sequence ID" value="EHI54924.1"/>
    <property type="molecule type" value="Genomic_DNA"/>
</dbReference>
<keyword evidence="1" id="KW-0378">Hydrolase</keyword>
<dbReference type="Pfam" id="PF01156">
    <property type="entry name" value="IU_nuc_hydro"/>
    <property type="match status" value="1"/>
</dbReference>